<reference evidence="1" key="1">
    <citation type="journal article" date="2015" name="Nature">
        <title>Complex archaea that bridge the gap between prokaryotes and eukaryotes.</title>
        <authorList>
            <person name="Spang A."/>
            <person name="Saw J.H."/>
            <person name="Jorgensen S.L."/>
            <person name="Zaremba-Niedzwiedzka K."/>
            <person name="Martijn J."/>
            <person name="Lind A.E."/>
            <person name="van Eijk R."/>
            <person name="Schleper C."/>
            <person name="Guy L."/>
            <person name="Ettema T.J."/>
        </authorList>
    </citation>
    <scope>NUCLEOTIDE SEQUENCE</scope>
</reference>
<accession>A0A0F9XNM4</accession>
<comment type="caution">
    <text evidence="1">The sequence shown here is derived from an EMBL/GenBank/DDBJ whole genome shotgun (WGS) entry which is preliminary data.</text>
</comment>
<evidence type="ECO:0000313" key="1">
    <source>
        <dbReference type="EMBL" id="KKN93808.1"/>
    </source>
</evidence>
<dbReference type="AlphaFoldDB" id="A0A0F9XNM4"/>
<gene>
    <name evidence="1" type="ORF">LCGC14_0196410</name>
</gene>
<dbReference type="EMBL" id="LAZR01000084">
    <property type="protein sequence ID" value="KKN93808.1"/>
    <property type="molecule type" value="Genomic_DNA"/>
</dbReference>
<organism evidence="1">
    <name type="scientific">marine sediment metagenome</name>
    <dbReference type="NCBI Taxonomy" id="412755"/>
    <lineage>
        <taxon>unclassified sequences</taxon>
        <taxon>metagenomes</taxon>
        <taxon>ecological metagenomes</taxon>
    </lineage>
</organism>
<name>A0A0F9XNM4_9ZZZZ</name>
<protein>
    <submittedName>
        <fullName evidence="1">Uncharacterized protein</fullName>
    </submittedName>
</protein>
<sequence>MDTEKLEAIQELPDSHKIIFLEGVDPSKLTTTFNCQGCGTRCCTGPTIGPNVLYAPITFAYYRKKHGREKFEEIYRKFSHHIGQYSLLPLITTEEPFCPFLYLEWTGANKKVIMGNLKTLDLQLKKLMRTTIKKLDDAEQKEFTFRELWDLLSAEDEGETLLIFNLFVGPLIDNQVTKKHIKTMCGVYEAQPAQCRPFPFGRAWSVNMETNEREEFVKLVDDLQCPPTAFEGKEIGVDTFFKQQNVADYPAWTEKLTLLLNTNKELMEFAGEKSKDMIYFAIDQILYHRPVYNSDESAFNEALEKEIDILVGLFEELKATVALTNEFLAQKK</sequence>
<proteinExistence type="predicted"/>